<dbReference type="InterPro" id="IPR051093">
    <property type="entry name" value="Neuroligin/BSAL"/>
</dbReference>
<evidence type="ECO:0000259" key="3">
    <source>
        <dbReference type="Pfam" id="PF00135"/>
    </source>
</evidence>
<proteinExistence type="inferred from homology"/>
<protein>
    <recommendedName>
        <fullName evidence="3">Carboxylesterase type B domain-containing protein</fullName>
    </recommendedName>
</protein>
<feature type="non-terminal residue" evidence="4">
    <location>
        <position position="115"/>
    </location>
</feature>
<dbReference type="AlphaFoldDB" id="A0A8J2PY00"/>
<evidence type="ECO:0000313" key="4">
    <source>
        <dbReference type="EMBL" id="CAG7832437.1"/>
    </source>
</evidence>
<feature type="non-terminal residue" evidence="4">
    <location>
        <position position="1"/>
    </location>
</feature>
<accession>A0A8J2PY00</accession>
<name>A0A8J2PY00_9HEXA</name>
<dbReference type="Proteomes" id="UP000708208">
    <property type="component" value="Unassembled WGS sequence"/>
</dbReference>
<dbReference type="OrthoDB" id="3200163at2759"/>
<dbReference type="PANTHER" id="PTHR43903">
    <property type="entry name" value="NEUROLIGIN"/>
    <property type="match status" value="1"/>
</dbReference>
<evidence type="ECO:0000256" key="1">
    <source>
        <dbReference type="ARBA" id="ARBA00005964"/>
    </source>
</evidence>
<comment type="caution">
    <text evidence="4">The sequence shown here is derived from an EMBL/GenBank/DDBJ whole genome shotgun (WGS) entry which is preliminary data.</text>
</comment>
<evidence type="ECO:0000256" key="2">
    <source>
        <dbReference type="ARBA" id="ARBA00023180"/>
    </source>
</evidence>
<comment type="similarity">
    <text evidence="1">Belongs to the type-B carboxylesterase/lipase family.</text>
</comment>
<organism evidence="4 5">
    <name type="scientific">Allacma fusca</name>
    <dbReference type="NCBI Taxonomy" id="39272"/>
    <lineage>
        <taxon>Eukaryota</taxon>
        <taxon>Metazoa</taxon>
        <taxon>Ecdysozoa</taxon>
        <taxon>Arthropoda</taxon>
        <taxon>Hexapoda</taxon>
        <taxon>Collembola</taxon>
        <taxon>Symphypleona</taxon>
        <taxon>Sminthuridae</taxon>
        <taxon>Allacma</taxon>
    </lineage>
</organism>
<sequence>IQTNIQVFGGSPKNVVIIGNGAGAVSANIHMLSKKSTGLFHGAILHSGSALVPWGVSKTPLHSAKKLAKAVNCPYKNSGALLDCLLRKTTVEILDGMKKLMAKGPHPFAPFAPVV</sequence>
<feature type="domain" description="Carboxylesterase type B" evidence="3">
    <location>
        <begin position="1"/>
        <end position="115"/>
    </location>
</feature>
<keyword evidence="5" id="KW-1185">Reference proteome</keyword>
<gene>
    <name evidence="4" type="ORF">AFUS01_LOCUS42121</name>
</gene>
<keyword evidence="2" id="KW-0325">Glycoprotein</keyword>
<reference evidence="4" key="1">
    <citation type="submission" date="2021-06" db="EMBL/GenBank/DDBJ databases">
        <authorList>
            <person name="Hodson N. C."/>
            <person name="Mongue J. A."/>
            <person name="Jaron S. K."/>
        </authorList>
    </citation>
    <scope>NUCLEOTIDE SEQUENCE</scope>
</reference>
<dbReference type="InterPro" id="IPR002018">
    <property type="entry name" value="CarbesteraseB"/>
</dbReference>
<evidence type="ECO:0000313" key="5">
    <source>
        <dbReference type="Proteomes" id="UP000708208"/>
    </source>
</evidence>
<dbReference type="Pfam" id="PF00135">
    <property type="entry name" value="COesterase"/>
    <property type="match status" value="1"/>
</dbReference>
<dbReference type="EMBL" id="CAJVCH010565056">
    <property type="protein sequence ID" value="CAG7832437.1"/>
    <property type="molecule type" value="Genomic_DNA"/>
</dbReference>